<dbReference type="InterPro" id="IPR000843">
    <property type="entry name" value="HTH_LacI"/>
</dbReference>
<dbReference type="PROSITE" id="PS50932">
    <property type="entry name" value="HTH_LACI_2"/>
    <property type="match status" value="1"/>
</dbReference>
<dbReference type="SUPFAM" id="SSF47413">
    <property type="entry name" value="lambda repressor-like DNA-binding domains"/>
    <property type="match status" value="1"/>
</dbReference>
<dbReference type="SUPFAM" id="SSF53822">
    <property type="entry name" value="Periplasmic binding protein-like I"/>
    <property type="match status" value="1"/>
</dbReference>
<dbReference type="InterPro" id="IPR028082">
    <property type="entry name" value="Peripla_BP_I"/>
</dbReference>
<dbReference type="InterPro" id="IPR010982">
    <property type="entry name" value="Lambda_DNA-bd_dom_sf"/>
</dbReference>
<evidence type="ECO:0000259" key="4">
    <source>
        <dbReference type="PROSITE" id="PS50932"/>
    </source>
</evidence>
<dbReference type="Gene3D" id="1.10.260.40">
    <property type="entry name" value="lambda repressor-like DNA-binding domains"/>
    <property type="match status" value="1"/>
</dbReference>
<dbReference type="PROSITE" id="PS00356">
    <property type="entry name" value="HTH_LACI_1"/>
    <property type="match status" value="1"/>
</dbReference>
<dbReference type="CDD" id="cd06288">
    <property type="entry name" value="PBP1_sucrose_transcription_regulator"/>
    <property type="match status" value="1"/>
</dbReference>
<comment type="caution">
    <text evidence="5">The sequence shown here is derived from an EMBL/GenBank/DDBJ whole genome shotgun (WGS) entry which is preliminary data.</text>
</comment>
<organism evidence="5 6">
    <name type="scientific">Aquipuribacter hungaricus</name>
    <dbReference type="NCBI Taxonomy" id="545624"/>
    <lineage>
        <taxon>Bacteria</taxon>
        <taxon>Bacillati</taxon>
        <taxon>Actinomycetota</taxon>
        <taxon>Actinomycetes</taxon>
        <taxon>Micrococcales</taxon>
        <taxon>Intrasporangiaceae</taxon>
        <taxon>Aquipuribacter</taxon>
    </lineage>
</organism>
<name>A0ABV7WDT1_9MICO</name>
<keyword evidence="2 5" id="KW-0238">DNA-binding</keyword>
<dbReference type="Proteomes" id="UP001595685">
    <property type="component" value="Unassembled WGS sequence"/>
</dbReference>
<evidence type="ECO:0000313" key="5">
    <source>
        <dbReference type="EMBL" id="MFC3687999.1"/>
    </source>
</evidence>
<dbReference type="Pfam" id="PF13377">
    <property type="entry name" value="Peripla_BP_3"/>
    <property type="match status" value="1"/>
</dbReference>
<dbReference type="PANTHER" id="PTHR30146">
    <property type="entry name" value="LACI-RELATED TRANSCRIPTIONAL REPRESSOR"/>
    <property type="match status" value="1"/>
</dbReference>
<dbReference type="RefSeq" id="WP_340292054.1">
    <property type="nucleotide sequence ID" value="NZ_JBBEOI010000058.1"/>
</dbReference>
<dbReference type="SMART" id="SM00354">
    <property type="entry name" value="HTH_LACI"/>
    <property type="match status" value="1"/>
</dbReference>
<evidence type="ECO:0000256" key="3">
    <source>
        <dbReference type="ARBA" id="ARBA00023163"/>
    </source>
</evidence>
<protein>
    <submittedName>
        <fullName evidence="5">LacI family DNA-binding transcriptional regulator</fullName>
    </submittedName>
</protein>
<dbReference type="GO" id="GO:0003677">
    <property type="term" value="F:DNA binding"/>
    <property type="evidence" value="ECO:0007669"/>
    <property type="project" value="UniProtKB-KW"/>
</dbReference>
<dbReference type="Gene3D" id="3.40.50.2300">
    <property type="match status" value="2"/>
</dbReference>
<sequence>MTTASEPRPGQRPATLSDVARLAGVSIATASKALNGRQQVRAETRTRVIEAAERLSFSPNALARGLIAGRTGTVGLLTSDLEGRFSIPILLGAEDAFGSGSTSVLLCDARGDAIRESHHLRALLSRRVDGLIVVGARPDSRPSIGRALPVPVVYAYAPSEHKDDLSLVVDNHGGGRAAVRHLLDCGRSRIAHITGDPSYGATQDRANGALAELATEGVPLAGGRVLFGAWSEAWGRGATRMLLSQSPDVDAVFAGSDQIARGVLDALQEAGRSVPDDVAVIGFDNWEIFAAGARPALSSIDMNLQQLGRVAAQRLFAAIRGTMGSGVEKLPCRLVPRESTAPAA</sequence>
<evidence type="ECO:0000256" key="1">
    <source>
        <dbReference type="ARBA" id="ARBA00023015"/>
    </source>
</evidence>
<dbReference type="InterPro" id="IPR046335">
    <property type="entry name" value="LacI/GalR-like_sensor"/>
</dbReference>
<dbReference type="CDD" id="cd01392">
    <property type="entry name" value="HTH_LacI"/>
    <property type="match status" value="1"/>
</dbReference>
<evidence type="ECO:0000256" key="2">
    <source>
        <dbReference type="ARBA" id="ARBA00023125"/>
    </source>
</evidence>
<reference evidence="6" key="1">
    <citation type="journal article" date="2019" name="Int. J. Syst. Evol. Microbiol.">
        <title>The Global Catalogue of Microorganisms (GCM) 10K type strain sequencing project: providing services to taxonomists for standard genome sequencing and annotation.</title>
        <authorList>
            <consortium name="The Broad Institute Genomics Platform"/>
            <consortium name="The Broad Institute Genome Sequencing Center for Infectious Disease"/>
            <person name="Wu L."/>
            <person name="Ma J."/>
        </authorList>
    </citation>
    <scope>NUCLEOTIDE SEQUENCE [LARGE SCALE GENOMIC DNA]</scope>
    <source>
        <strain evidence="6">NCAIM B.02333</strain>
    </source>
</reference>
<feature type="domain" description="HTH lacI-type" evidence="4">
    <location>
        <begin position="14"/>
        <end position="68"/>
    </location>
</feature>
<dbReference type="EMBL" id="JBHRWW010000003">
    <property type="protein sequence ID" value="MFC3687999.1"/>
    <property type="molecule type" value="Genomic_DNA"/>
</dbReference>
<keyword evidence="6" id="KW-1185">Reference proteome</keyword>
<gene>
    <name evidence="5" type="ORF">ACFOLH_06550</name>
</gene>
<accession>A0ABV7WDT1</accession>
<keyword evidence="3" id="KW-0804">Transcription</keyword>
<evidence type="ECO:0000313" key="6">
    <source>
        <dbReference type="Proteomes" id="UP001595685"/>
    </source>
</evidence>
<keyword evidence="1" id="KW-0805">Transcription regulation</keyword>
<proteinExistence type="predicted"/>
<dbReference type="PANTHER" id="PTHR30146:SF109">
    <property type="entry name" value="HTH-TYPE TRANSCRIPTIONAL REGULATOR GALS"/>
    <property type="match status" value="1"/>
</dbReference>
<dbReference type="Pfam" id="PF00356">
    <property type="entry name" value="LacI"/>
    <property type="match status" value="1"/>
</dbReference>